<feature type="chain" id="PRO_5022125765" description="Cystatin domain-containing protein" evidence="1">
    <location>
        <begin position="29"/>
        <end position="151"/>
    </location>
</feature>
<evidence type="ECO:0000259" key="2">
    <source>
        <dbReference type="Pfam" id="PF00031"/>
    </source>
</evidence>
<gene>
    <name evidence="3" type="ORF">WMSIL1_LOCUS8443</name>
</gene>
<dbReference type="GO" id="GO:0004869">
    <property type="term" value="F:cysteine-type endopeptidase inhibitor activity"/>
    <property type="evidence" value="ECO:0007669"/>
    <property type="project" value="InterPro"/>
</dbReference>
<evidence type="ECO:0000313" key="3">
    <source>
        <dbReference type="EMBL" id="VUZ49830.1"/>
    </source>
</evidence>
<dbReference type="Gene3D" id="3.10.450.10">
    <property type="match status" value="1"/>
</dbReference>
<feature type="signal peptide" evidence="1">
    <location>
        <begin position="1"/>
        <end position="28"/>
    </location>
</feature>
<evidence type="ECO:0000256" key="1">
    <source>
        <dbReference type="SAM" id="SignalP"/>
    </source>
</evidence>
<dbReference type="Proteomes" id="UP000321570">
    <property type="component" value="Unassembled WGS sequence"/>
</dbReference>
<dbReference type="SUPFAM" id="SSF54403">
    <property type="entry name" value="Cystatin/monellin"/>
    <property type="match status" value="1"/>
</dbReference>
<dbReference type="Pfam" id="PF00031">
    <property type="entry name" value="Cystatin"/>
    <property type="match status" value="1"/>
</dbReference>
<protein>
    <recommendedName>
        <fullName evidence="2">Cystatin domain-containing protein</fullName>
    </recommendedName>
</protein>
<proteinExistence type="predicted"/>
<dbReference type="CDD" id="cd00042">
    <property type="entry name" value="CY"/>
    <property type="match status" value="1"/>
</dbReference>
<accession>A0A564YRP0</accession>
<keyword evidence="4" id="KW-1185">Reference proteome</keyword>
<evidence type="ECO:0000313" key="4">
    <source>
        <dbReference type="Proteomes" id="UP000321570"/>
    </source>
</evidence>
<dbReference type="InterPro" id="IPR000010">
    <property type="entry name" value="Cystatin_dom"/>
</dbReference>
<feature type="domain" description="Cystatin" evidence="2">
    <location>
        <begin position="64"/>
        <end position="107"/>
    </location>
</feature>
<organism evidence="3 4">
    <name type="scientific">Hymenolepis diminuta</name>
    <name type="common">Rat tapeworm</name>
    <dbReference type="NCBI Taxonomy" id="6216"/>
    <lineage>
        <taxon>Eukaryota</taxon>
        <taxon>Metazoa</taxon>
        <taxon>Spiralia</taxon>
        <taxon>Lophotrochozoa</taxon>
        <taxon>Platyhelminthes</taxon>
        <taxon>Cestoda</taxon>
        <taxon>Eucestoda</taxon>
        <taxon>Cyclophyllidea</taxon>
        <taxon>Hymenolepididae</taxon>
        <taxon>Hymenolepis</taxon>
    </lineage>
</organism>
<dbReference type="InterPro" id="IPR046350">
    <property type="entry name" value="Cystatin_sf"/>
</dbReference>
<reference evidence="3 4" key="1">
    <citation type="submission" date="2019-07" db="EMBL/GenBank/DDBJ databases">
        <authorList>
            <person name="Jastrzebski P J."/>
            <person name="Paukszto L."/>
            <person name="Jastrzebski P J."/>
        </authorList>
    </citation>
    <scope>NUCLEOTIDE SEQUENCE [LARGE SCALE GENOMIC DNA]</scope>
    <source>
        <strain evidence="3 4">WMS-il1</strain>
    </source>
</reference>
<dbReference type="EMBL" id="CABIJS010000333">
    <property type="protein sequence ID" value="VUZ49830.1"/>
    <property type="molecule type" value="Genomic_DNA"/>
</dbReference>
<sequence>MWTICGMADERLMERVTVLFLFSMFVAASTYEDEHLVERFERPLGEIMKLEDEALKSDAAKVRVESALKKLAEQNGGCRRYKLVNISSGTRQVVDGFNFEFVVEVESVPTEKCATEQPEGISEVYKITIYEPSGTGREKRHTFEKIMHGQS</sequence>
<dbReference type="AlphaFoldDB" id="A0A564YRP0"/>
<keyword evidence="1" id="KW-0732">Signal</keyword>
<name>A0A564YRP0_HYMDI</name>